<evidence type="ECO:0000313" key="2">
    <source>
        <dbReference type="EMBL" id="AGI85359.1"/>
    </source>
</evidence>
<reference evidence="2 3" key="1">
    <citation type="journal article" date="2012" name="J. Bacteriol.">
        <title>Genome sequence of 'Candidatus Methanomethylophilus alvus' Mx1201, a methanogenic archaeon from the human gut belonging to a seventh order of methanogens.</title>
        <authorList>
            <person name="Borrel G."/>
            <person name="Harris H.M."/>
            <person name="Tottey W."/>
            <person name="Mihajlovski A."/>
            <person name="Parisot N."/>
            <person name="Peyretaillade E."/>
            <person name="Peyret P."/>
            <person name="Gribaldo S."/>
            <person name="O'Toole P.W."/>
            <person name="Brugere J.F."/>
        </authorList>
    </citation>
    <scope>NUCLEOTIDE SEQUENCE [LARGE SCALE GENOMIC DNA]</scope>
    <source>
        <strain evidence="2 3">Mx1201</strain>
    </source>
</reference>
<dbReference type="PIRSF" id="PIRSF014439">
    <property type="entry name" value="APE1894_ACT"/>
    <property type="match status" value="1"/>
</dbReference>
<accession>M9SC72</accession>
<dbReference type="KEGG" id="max:MMALV_06180"/>
<dbReference type="HOGENOM" id="CLU_103221_1_0_2"/>
<dbReference type="InterPro" id="IPR045865">
    <property type="entry name" value="ACT-like_dom_sf"/>
</dbReference>
<dbReference type="Proteomes" id="UP000012672">
    <property type="component" value="Chromosome"/>
</dbReference>
<name>M9SC72_METAX</name>
<feature type="domain" description="CASTOR ACT" evidence="1">
    <location>
        <begin position="160"/>
        <end position="222"/>
    </location>
</feature>
<keyword evidence="2" id="KW-0418">Kinase</keyword>
<dbReference type="InterPro" id="IPR027795">
    <property type="entry name" value="CASTOR_ACT_dom"/>
</dbReference>
<dbReference type="eggNOG" id="arCOG01806">
    <property type="taxonomic scope" value="Archaea"/>
</dbReference>
<keyword evidence="2" id="KW-0808">Transferase</keyword>
<evidence type="ECO:0000313" key="3">
    <source>
        <dbReference type="Proteomes" id="UP000012672"/>
    </source>
</evidence>
<dbReference type="GO" id="GO:0016301">
    <property type="term" value="F:kinase activity"/>
    <property type="evidence" value="ECO:0007669"/>
    <property type="project" value="UniProtKB-KW"/>
</dbReference>
<proteinExistence type="predicted"/>
<dbReference type="InterPro" id="IPR055945">
    <property type="entry name" value="DUF7523"/>
</dbReference>
<keyword evidence="3" id="KW-1185">Reference proteome</keyword>
<dbReference type="STRING" id="1236689.MMALV_06180"/>
<dbReference type="InParanoid" id="M9SC72"/>
<dbReference type="InterPro" id="IPR016619">
    <property type="entry name" value="UCP014439_ACT"/>
</dbReference>
<dbReference type="SUPFAM" id="SSF55021">
    <property type="entry name" value="ACT-like"/>
    <property type="match status" value="1"/>
</dbReference>
<sequence length="235" mass="26356">MSYDYGIMAETVSRESLAERTRIYIDAHPSIKDCVAKGLINYSSLARLIMKDLEVGNEEAVMIACRRYASKLSVTTDHELAILSVLKDSRLEMRTKTCIVTAKNDWTVLHKMDNLFKDLWNENSIMQCVQSASAVTIIADRMLKERITDTVGRFNIIKVRENLVEIVVKSPEKIVDTAGVIAYLITNLSDAGINIEETVSCHTDTIFIVNEPDMINAYSVLTKCIQSAEETIGKN</sequence>
<gene>
    <name evidence="2" type="ORF">MMALV_06180</name>
</gene>
<dbReference type="EMBL" id="CP004049">
    <property type="protein sequence ID" value="AGI85359.1"/>
    <property type="molecule type" value="Genomic_DNA"/>
</dbReference>
<evidence type="ECO:0000259" key="1">
    <source>
        <dbReference type="Pfam" id="PF13840"/>
    </source>
</evidence>
<dbReference type="Pfam" id="PF24367">
    <property type="entry name" value="DUF7523"/>
    <property type="match status" value="1"/>
</dbReference>
<dbReference type="Pfam" id="PF13840">
    <property type="entry name" value="ACT_7"/>
    <property type="match status" value="1"/>
</dbReference>
<organism evidence="2 3">
    <name type="scientific">Methanomethylophilus alvi (strain Mx1201)</name>
    <dbReference type="NCBI Taxonomy" id="1236689"/>
    <lineage>
        <taxon>Archaea</taxon>
        <taxon>Methanobacteriati</taxon>
        <taxon>Thermoplasmatota</taxon>
        <taxon>Thermoplasmata</taxon>
        <taxon>Methanomassiliicoccales</taxon>
        <taxon>Methanomethylophilaceae</taxon>
        <taxon>Methanomethylophilus</taxon>
    </lineage>
</organism>
<dbReference type="AlphaFoldDB" id="M9SC72"/>
<protein>
    <submittedName>
        <fullName evidence="2">Putative archaeal protein, aspartokinase domain protein</fullName>
    </submittedName>
</protein>